<evidence type="ECO:0000313" key="8">
    <source>
        <dbReference type="Proteomes" id="UP000258016"/>
    </source>
</evidence>
<feature type="transmembrane region" description="Helical" evidence="6">
    <location>
        <begin position="163"/>
        <end position="186"/>
    </location>
</feature>
<evidence type="ECO:0000313" key="7">
    <source>
        <dbReference type="EMBL" id="ASR50668.1"/>
    </source>
</evidence>
<keyword evidence="2" id="KW-1003">Cell membrane</keyword>
<evidence type="ECO:0000256" key="5">
    <source>
        <dbReference type="ARBA" id="ARBA00023136"/>
    </source>
</evidence>
<proteinExistence type="predicted"/>
<sequence>MVSAASVTMPYCGLTTSDRWLTSWNFDPIVIAAIAAVSVLALHGPRNLGAQRWAAVALMAMLWISPLCAASATLLSVRVAHHMALMLLLAPALALGWPNLRLGDPLAWAIGASLALAAWFVPSVYSFAWQSDAAYWALQLVMLGAAWQFWATWFAPATDSRPLVAVAAPALLAMAMGFTGALLTFAPRPLFAEHIFTTVLFGVSPLWDQQLAGLLMWTAGMVPMALLAFVRLGRLAGAPAEGARC</sequence>
<evidence type="ECO:0000256" key="6">
    <source>
        <dbReference type="SAM" id="Phobius"/>
    </source>
</evidence>
<accession>A0ABN5B2R8</accession>
<evidence type="ECO:0000256" key="3">
    <source>
        <dbReference type="ARBA" id="ARBA00022692"/>
    </source>
</evidence>
<evidence type="ECO:0000256" key="2">
    <source>
        <dbReference type="ARBA" id="ARBA00022475"/>
    </source>
</evidence>
<keyword evidence="8" id="KW-1185">Reference proteome</keyword>
<dbReference type="RefSeq" id="WP_117351496.1">
    <property type="nucleotide sequence ID" value="NZ_CP020083.1"/>
</dbReference>
<feature type="transmembrane region" description="Helical" evidence="6">
    <location>
        <begin position="133"/>
        <end position="151"/>
    </location>
</feature>
<evidence type="ECO:0000256" key="1">
    <source>
        <dbReference type="ARBA" id="ARBA00004651"/>
    </source>
</evidence>
<organism evidence="7 8">
    <name type="scientific">Blastomonas fulva</name>
    <dbReference type="NCBI Taxonomy" id="1550728"/>
    <lineage>
        <taxon>Bacteria</taxon>
        <taxon>Pseudomonadati</taxon>
        <taxon>Pseudomonadota</taxon>
        <taxon>Alphaproteobacteria</taxon>
        <taxon>Sphingomonadales</taxon>
        <taxon>Sphingomonadaceae</taxon>
        <taxon>Blastomonas</taxon>
    </lineage>
</organism>
<keyword evidence="5 6" id="KW-0472">Membrane</keyword>
<dbReference type="Proteomes" id="UP000258016">
    <property type="component" value="Chromosome"/>
</dbReference>
<protein>
    <recommendedName>
        <fullName evidence="9">Cytochrome c oxidase assembly protein</fullName>
    </recommendedName>
</protein>
<feature type="transmembrane region" description="Helical" evidence="6">
    <location>
        <begin position="54"/>
        <end position="77"/>
    </location>
</feature>
<feature type="transmembrane region" description="Helical" evidence="6">
    <location>
        <begin position="211"/>
        <end position="230"/>
    </location>
</feature>
<feature type="transmembrane region" description="Helical" evidence="6">
    <location>
        <begin position="24"/>
        <end position="42"/>
    </location>
</feature>
<dbReference type="Pfam" id="PF09678">
    <property type="entry name" value="Caa3_CtaG"/>
    <property type="match status" value="1"/>
</dbReference>
<evidence type="ECO:0008006" key="9">
    <source>
        <dbReference type="Google" id="ProtNLM"/>
    </source>
</evidence>
<keyword evidence="3 6" id="KW-0812">Transmembrane</keyword>
<feature type="transmembrane region" description="Helical" evidence="6">
    <location>
        <begin position="107"/>
        <end position="127"/>
    </location>
</feature>
<comment type="subcellular location">
    <subcellularLocation>
        <location evidence="1">Cell membrane</location>
        <topology evidence="1">Multi-pass membrane protein</topology>
    </subcellularLocation>
</comment>
<gene>
    <name evidence="7" type="ORF">B5J99_03605</name>
</gene>
<dbReference type="InterPro" id="IPR019108">
    <property type="entry name" value="Caa3_assmbl_CtaG-rel"/>
</dbReference>
<keyword evidence="4 6" id="KW-1133">Transmembrane helix</keyword>
<reference evidence="7 8" key="1">
    <citation type="submission" date="2017-03" db="EMBL/GenBank/DDBJ databases">
        <title>Complete genome sequence of Blastomonas fulva degrading microcsystin LR.</title>
        <authorList>
            <person name="Lee H.-g."/>
            <person name="Jin L."/>
            <person name="oh H.-M."/>
        </authorList>
    </citation>
    <scope>NUCLEOTIDE SEQUENCE [LARGE SCALE GENOMIC DNA]</scope>
    <source>
        <strain evidence="7 8">T2</strain>
    </source>
</reference>
<evidence type="ECO:0000256" key="4">
    <source>
        <dbReference type="ARBA" id="ARBA00022989"/>
    </source>
</evidence>
<dbReference type="EMBL" id="CP020083">
    <property type="protein sequence ID" value="ASR50668.1"/>
    <property type="molecule type" value="Genomic_DNA"/>
</dbReference>
<dbReference type="GeneID" id="303484655"/>
<name>A0ABN5B2R8_9SPHN</name>